<feature type="compositionally biased region" description="Polar residues" evidence="2">
    <location>
        <begin position="388"/>
        <end position="402"/>
    </location>
</feature>
<feature type="compositionally biased region" description="Basic and acidic residues" evidence="2">
    <location>
        <begin position="366"/>
        <end position="376"/>
    </location>
</feature>
<evidence type="ECO:0000256" key="2">
    <source>
        <dbReference type="SAM" id="MobiDB-lite"/>
    </source>
</evidence>
<proteinExistence type="predicted"/>
<protein>
    <submittedName>
        <fullName evidence="3">Uncharacterized protein</fullName>
    </submittedName>
</protein>
<keyword evidence="4" id="KW-1185">Reference proteome</keyword>
<feature type="region of interest" description="Disordered" evidence="2">
    <location>
        <begin position="39"/>
        <end position="157"/>
    </location>
</feature>
<feature type="compositionally biased region" description="Basic and acidic residues" evidence="2">
    <location>
        <begin position="135"/>
        <end position="155"/>
    </location>
</feature>
<dbReference type="AlphaFoldDB" id="A0AAW3ACU0"/>
<gene>
    <name evidence="3" type="ORF">Q4I31_004536</name>
</gene>
<feature type="compositionally biased region" description="Basic and acidic residues" evidence="2">
    <location>
        <begin position="62"/>
        <end position="80"/>
    </location>
</feature>
<feature type="compositionally biased region" description="Low complexity" evidence="2">
    <location>
        <begin position="100"/>
        <end position="118"/>
    </location>
</feature>
<evidence type="ECO:0000313" key="3">
    <source>
        <dbReference type="EMBL" id="KAL0502921.1"/>
    </source>
</evidence>
<organism evidence="3 4">
    <name type="scientific">Leishmania lindenbergi</name>
    <dbReference type="NCBI Taxonomy" id="651832"/>
    <lineage>
        <taxon>Eukaryota</taxon>
        <taxon>Discoba</taxon>
        <taxon>Euglenozoa</taxon>
        <taxon>Kinetoplastea</taxon>
        <taxon>Metakinetoplastina</taxon>
        <taxon>Trypanosomatida</taxon>
        <taxon>Trypanosomatidae</taxon>
        <taxon>Leishmaniinae</taxon>
        <taxon>Leishmania</taxon>
    </lineage>
</organism>
<feature type="region of interest" description="Disordered" evidence="2">
    <location>
        <begin position="363"/>
        <end position="432"/>
    </location>
</feature>
<feature type="region of interest" description="Disordered" evidence="2">
    <location>
        <begin position="829"/>
        <end position="881"/>
    </location>
</feature>
<evidence type="ECO:0000313" key="4">
    <source>
        <dbReference type="Proteomes" id="UP001500131"/>
    </source>
</evidence>
<evidence type="ECO:0000256" key="1">
    <source>
        <dbReference type="SAM" id="Coils"/>
    </source>
</evidence>
<reference evidence="3 4" key="1">
    <citation type="submission" date="2024-02" db="EMBL/GenBank/DDBJ databases">
        <title>FIRST GENOME SEQUENCES OF Leishmania (Viannia) shawi, Leishmania (Viannia) lindenbergi AND Leishmania (Viannia) utingensis.</title>
        <authorList>
            <person name="Resadore F."/>
            <person name="Custodio M.G.F."/>
            <person name="Boite M.C."/>
            <person name="Cupolillo E."/>
            <person name="Ferreira G.E.M."/>
        </authorList>
    </citation>
    <scope>NUCLEOTIDE SEQUENCE [LARGE SCALE GENOMIC DNA]</scope>
    <source>
        <strain evidence="3 4">MHOM/BR/1966/M15733</strain>
    </source>
</reference>
<feature type="coiled-coil region" evidence="1">
    <location>
        <begin position="769"/>
        <end position="803"/>
    </location>
</feature>
<comment type="caution">
    <text evidence="3">The sequence shown here is derived from an EMBL/GenBank/DDBJ whole genome shotgun (WGS) entry which is preliminary data.</text>
</comment>
<sequence length="905" mass="100691">MTSNNMATAPPPEPLSPILQRALQPALSTLGDDIFSEIDSQMFTPVDEARREQHIDGAQLEQHVDEARREQHSDSAKDVEEVAQAQQQGGAPIEVPPVPVTRGPGHTPRGTTRVSSLPPRRPPSRTSQRYGTPRLRGDDMPPSKVRTELVPESRNSRGARLSNMSFTQSNHSVHFVLNDEPTETASISFEAEHSMLNRYAKGESPDLHANTLTSEIHFVDEQPSSELQAVPVNRGVSATTRSASLCFEVESVNDSAHKSAIARFSIEGGESTPKPVVQASHLSVVEDETVDKAAVAKVKDAEEAPINFVSWSESRRRAKKAEDARRERALRDRSLYMRARPWETNEPNPRARRTSSECAALVLKQQQDEKMEEVEKRKRAMYTRPWRTKSSTPNKSRSTSGTKQKRWLTPPSARGGGATMAERPTPPSATEPKEVQMFNNEALADLVAHSHSFSLSSDVRLRAAGPTPYTHPRSPVLDRVEDAKFVTSAPVLKTPLEIVSEELEEWTHIANQKRNLQAIVHVMRARERMIVQLSNQLAAQSRVMKRLNTELYSARDEYMMHLGSDVTGLALCTPRSRTMSPLPGRTSASPPPSITRLYTEQRHRAKDYYSMKMKEFGPRPVSVLSDNELSDGEKEAYAKDLQRWRVERAALRNEKARLVHYRRDLVFQMRRGSNIKDITITQPTSARGPLERAAAGTETAVDVNGYDRLMDIRMEAQRAVVEAANAKKVYEATLSMAATMKRRHDLSSAEVTSLKESRKKARELYTVSLQNLQQSAEEARPLLERANAQRARFEKAAMSLDESAEARLQYYSDTVLAVRIQADRAQALAEAAPGDEDRMLRSASTPRPGMSRAGTPRGSISGSMRPGTSPRIRGGNASNDDVFTRLTKRTSSTHNAAPMQGEAMA</sequence>
<dbReference type="EMBL" id="JBAMZK010000027">
    <property type="protein sequence ID" value="KAL0502921.1"/>
    <property type="molecule type" value="Genomic_DNA"/>
</dbReference>
<name>A0AAW3ACU0_9TRYP</name>
<accession>A0AAW3ACU0</accession>
<keyword evidence="1" id="KW-0175">Coiled coil</keyword>
<dbReference type="Proteomes" id="UP001500131">
    <property type="component" value="Unassembled WGS sequence"/>
</dbReference>